<dbReference type="GO" id="GO:0003743">
    <property type="term" value="F:translation initiation factor activity"/>
    <property type="evidence" value="ECO:0007669"/>
    <property type="project" value="InterPro"/>
</dbReference>
<dbReference type="OrthoDB" id="4031898at2759"/>
<dbReference type="Proteomes" id="UP000750334">
    <property type="component" value="Unassembled WGS sequence"/>
</dbReference>
<accession>A0A9P7B4B2</accession>
<dbReference type="InterPro" id="IPR008732">
    <property type="entry name" value="Pet122"/>
</dbReference>
<dbReference type="Pfam" id="PF05476">
    <property type="entry name" value="PET122"/>
    <property type="match status" value="1"/>
</dbReference>
<reference evidence="1 2" key="1">
    <citation type="submission" date="2020-11" db="EMBL/GenBank/DDBJ databases">
        <title>Kefir isolates.</title>
        <authorList>
            <person name="Marcisauskas S."/>
            <person name="Kim Y."/>
            <person name="Blasche S."/>
        </authorList>
    </citation>
    <scope>NUCLEOTIDE SEQUENCE [LARGE SCALE GENOMIC DNA]</scope>
    <source>
        <strain evidence="1 2">OG2</strain>
    </source>
</reference>
<dbReference type="GO" id="GO:0005743">
    <property type="term" value="C:mitochondrial inner membrane"/>
    <property type="evidence" value="ECO:0007669"/>
    <property type="project" value="InterPro"/>
</dbReference>
<dbReference type="AlphaFoldDB" id="A0A9P7B4B2"/>
<keyword evidence="2" id="KW-1185">Reference proteome</keyword>
<evidence type="ECO:0000313" key="2">
    <source>
        <dbReference type="Proteomes" id="UP000750334"/>
    </source>
</evidence>
<gene>
    <name evidence="1" type="ORF">C6P45_002051</name>
</gene>
<dbReference type="GO" id="GO:0070131">
    <property type="term" value="P:positive regulation of mitochondrial translation"/>
    <property type="evidence" value="ECO:0007669"/>
    <property type="project" value="InterPro"/>
</dbReference>
<dbReference type="EMBL" id="PUHR01000202">
    <property type="protein sequence ID" value="KAG0658897.1"/>
    <property type="molecule type" value="Genomic_DNA"/>
</dbReference>
<name>A0A9P7B4B2_MAUEX</name>
<protein>
    <submittedName>
        <fullName evidence="1">Uncharacterized protein</fullName>
    </submittedName>
</protein>
<proteinExistence type="predicted"/>
<sequence length="274" mass="31595">MDYGFLQLYLARSCVWGHMESVDYIWHKYVIKNHVLVIRPHILCELGNLALANDKFFVTKQIYEYFGKMYGTKRYDVTLLKWKYELLRIKIESFAKGTGESSTFSEKWKVFLEDMDNILPVTTKFSVRDFPNLGKALHHDIETGNATELIILDMLFTEKKLTIKNPSTLPLLLNLVLLQPTFSSSFKLGLFKRFYGFHPQLDYDDSLIILCRLLKGDGYNLSEIIDFASKLDEGNLQLSTQAAKLLIDGIKDTSYSFKLNEHIQLSKLAGTVHT</sequence>
<organism evidence="1 2">
    <name type="scientific">Maudiozyma exigua</name>
    <name type="common">Yeast</name>
    <name type="synonym">Kazachstania exigua</name>
    <dbReference type="NCBI Taxonomy" id="34358"/>
    <lineage>
        <taxon>Eukaryota</taxon>
        <taxon>Fungi</taxon>
        <taxon>Dikarya</taxon>
        <taxon>Ascomycota</taxon>
        <taxon>Saccharomycotina</taxon>
        <taxon>Saccharomycetes</taxon>
        <taxon>Saccharomycetales</taxon>
        <taxon>Saccharomycetaceae</taxon>
        <taxon>Maudiozyma</taxon>
    </lineage>
</organism>
<evidence type="ECO:0000313" key="1">
    <source>
        <dbReference type="EMBL" id="KAG0658897.1"/>
    </source>
</evidence>
<comment type="caution">
    <text evidence="1">The sequence shown here is derived from an EMBL/GenBank/DDBJ whole genome shotgun (WGS) entry which is preliminary data.</text>
</comment>